<keyword evidence="4" id="KW-1185">Reference proteome</keyword>
<evidence type="ECO:0000256" key="2">
    <source>
        <dbReference type="SAM" id="SignalP"/>
    </source>
</evidence>
<protein>
    <submittedName>
        <fullName evidence="3">Uncharacterized protein</fullName>
    </submittedName>
</protein>
<feature type="chain" id="PRO_5002315921" evidence="2">
    <location>
        <begin position="23"/>
        <end position="90"/>
    </location>
</feature>
<organism evidence="3 4">
    <name type="scientific">Fistulina hepatica ATCC 64428</name>
    <dbReference type="NCBI Taxonomy" id="1128425"/>
    <lineage>
        <taxon>Eukaryota</taxon>
        <taxon>Fungi</taxon>
        <taxon>Dikarya</taxon>
        <taxon>Basidiomycota</taxon>
        <taxon>Agaricomycotina</taxon>
        <taxon>Agaricomycetes</taxon>
        <taxon>Agaricomycetidae</taxon>
        <taxon>Agaricales</taxon>
        <taxon>Fistulinaceae</taxon>
        <taxon>Fistulina</taxon>
    </lineage>
</organism>
<evidence type="ECO:0000256" key="1">
    <source>
        <dbReference type="SAM" id="MobiDB-lite"/>
    </source>
</evidence>
<evidence type="ECO:0000313" key="3">
    <source>
        <dbReference type="EMBL" id="KIY44810.1"/>
    </source>
</evidence>
<dbReference type="AlphaFoldDB" id="A0A0D7A267"/>
<keyword evidence="2" id="KW-0732">Signal</keyword>
<feature type="region of interest" description="Disordered" evidence="1">
    <location>
        <begin position="33"/>
        <end position="53"/>
    </location>
</feature>
<proteinExistence type="predicted"/>
<reference evidence="3 4" key="1">
    <citation type="journal article" date="2015" name="Fungal Genet. Biol.">
        <title>Evolution of novel wood decay mechanisms in Agaricales revealed by the genome sequences of Fistulina hepatica and Cylindrobasidium torrendii.</title>
        <authorList>
            <person name="Floudas D."/>
            <person name="Held B.W."/>
            <person name="Riley R."/>
            <person name="Nagy L.G."/>
            <person name="Koehler G."/>
            <person name="Ransdell A.S."/>
            <person name="Younus H."/>
            <person name="Chow J."/>
            <person name="Chiniquy J."/>
            <person name="Lipzen A."/>
            <person name="Tritt A."/>
            <person name="Sun H."/>
            <person name="Haridas S."/>
            <person name="LaButti K."/>
            <person name="Ohm R.A."/>
            <person name="Kues U."/>
            <person name="Blanchette R.A."/>
            <person name="Grigoriev I.V."/>
            <person name="Minto R.E."/>
            <person name="Hibbett D.S."/>
        </authorList>
    </citation>
    <scope>NUCLEOTIDE SEQUENCE [LARGE SCALE GENOMIC DNA]</scope>
    <source>
        <strain evidence="3 4">ATCC 64428</strain>
    </source>
</reference>
<sequence length="90" mass="9234">MAAARGAGMAVACVGSIALSAGAMFGSAVNAKANQGPASLHKSGQWPHASDKNMGTEEIAAILRVPRPGDRRRRLAANVAPRPTLFPAEK</sequence>
<dbReference type="EMBL" id="KN882065">
    <property type="protein sequence ID" value="KIY44810.1"/>
    <property type="molecule type" value="Genomic_DNA"/>
</dbReference>
<gene>
    <name evidence="3" type="ORF">FISHEDRAFT_77220</name>
</gene>
<dbReference type="Proteomes" id="UP000054144">
    <property type="component" value="Unassembled WGS sequence"/>
</dbReference>
<name>A0A0D7A267_9AGAR</name>
<accession>A0A0D7A267</accession>
<feature type="signal peptide" evidence="2">
    <location>
        <begin position="1"/>
        <end position="22"/>
    </location>
</feature>
<evidence type="ECO:0000313" key="4">
    <source>
        <dbReference type="Proteomes" id="UP000054144"/>
    </source>
</evidence>